<dbReference type="PANTHER" id="PTHR21013:SF10">
    <property type="entry name" value="ATP SYNTHASE MITOCHONDRIAL F1 COMPLEX ASSEMBLY FACTOR 2"/>
    <property type="match status" value="1"/>
</dbReference>
<dbReference type="Proteomes" id="UP001595973">
    <property type="component" value="Unassembled WGS sequence"/>
</dbReference>
<proteinExistence type="inferred from homology"/>
<evidence type="ECO:0000256" key="2">
    <source>
        <dbReference type="ARBA" id="ARBA00022946"/>
    </source>
</evidence>
<keyword evidence="5" id="KW-1185">Reference proteome</keyword>
<dbReference type="SUPFAM" id="SSF160909">
    <property type="entry name" value="ATP12-like"/>
    <property type="match status" value="1"/>
</dbReference>
<organism evidence="4 5">
    <name type="scientific">Seohaeicola nanhaiensis</name>
    <dbReference type="NCBI Taxonomy" id="1387282"/>
    <lineage>
        <taxon>Bacteria</taxon>
        <taxon>Pseudomonadati</taxon>
        <taxon>Pseudomonadota</taxon>
        <taxon>Alphaproteobacteria</taxon>
        <taxon>Rhodobacterales</taxon>
        <taxon>Roseobacteraceae</taxon>
        <taxon>Seohaeicola</taxon>
    </lineage>
</organism>
<protein>
    <submittedName>
        <fullName evidence="4">ATP12 family chaperone protein</fullName>
    </submittedName>
</protein>
<evidence type="ECO:0000313" key="4">
    <source>
        <dbReference type="EMBL" id="MFC4669801.1"/>
    </source>
</evidence>
<keyword evidence="3" id="KW-0143">Chaperone</keyword>
<gene>
    <name evidence="4" type="ORF">ACFO5X_14650</name>
</gene>
<accession>A0ABV9KJJ1</accession>
<sequence length="234" mass="25817">MSEWRPRVFWKEVSVVPVDEGFAIQLDGRPVKTPAKKLLALPTRGLAGAVAAEWAAQKDHVDPGSMPMTRTANAAIDKVALQHAEVADMLAAYGDTDLLCYRADSPAELVARQSSLWDPALDWAETTLGARLNAVAGVMHEPQSPDALARLSARVHALDPFRLAAFHDLVLTSGSLVLAFAAADDWQDAETIWQMSRLDELWQIEHWGEDPEAQASAERKRRAFLHAKRFFDLA</sequence>
<dbReference type="EMBL" id="JBHSGI010000024">
    <property type="protein sequence ID" value="MFC4669801.1"/>
    <property type="molecule type" value="Genomic_DNA"/>
</dbReference>
<dbReference type="Pfam" id="PF07542">
    <property type="entry name" value="ATP12"/>
    <property type="match status" value="1"/>
</dbReference>
<keyword evidence="2" id="KW-0809">Transit peptide</keyword>
<comment type="similarity">
    <text evidence="1">Belongs to the ATP12 family.</text>
</comment>
<evidence type="ECO:0000256" key="3">
    <source>
        <dbReference type="ARBA" id="ARBA00023186"/>
    </source>
</evidence>
<dbReference type="RefSeq" id="WP_380718215.1">
    <property type="nucleotide sequence ID" value="NZ_JBHSGI010000024.1"/>
</dbReference>
<dbReference type="InterPro" id="IPR042272">
    <property type="entry name" value="ATP12_ATP_synth-F1-assembly_N"/>
</dbReference>
<name>A0ABV9KJJ1_9RHOB</name>
<evidence type="ECO:0000256" key="1">
    <source>
        <dbReference type="ARBA" id="ARBA00008231"/>
    </source>
</evidence>
<comment type="caution">
    <text evidence="4">The sequence shown here is derived from an EMBL/GenBank/DDBJ whole genome shotgun (WGS) entry which is preliminary data.</text>
</comment>
<dbReference type="InterPro" id="IPR011419">
    <property type="entry name" value="ATP12_ATP_synth-F1-assembly"/>
</dbReference>
<evidence type="ECO:0000313" key="5">
    <source>
        <dbReference type="Proteomes" id="UP001595973"/>
    </source>
</evidence>
<reference evidence="5" key="1">
    <citation type="journal article" date="2019" name="Int. J. Syst. Evol. Microbiol.">
        <title>The Global Catalogue of Microorganisms (GCM) 10K type strain sequencing project: providing services to taxonomists for standard genome sequencing and annotation.</title>
        <authorList>
            <consortium name="The Broad Institute Genomics Platform"/>
            <consortium name="The Broad Institute Genome Sequencing Center for Infectious Disease"/>
            <person name="Wu L."/>
            <person name="Ma J."/>
        </authorList>
    </citation>
    <scope>NUCLEOTIDE SEQUENCE [LARGE SCALE GENOMIC DNA]</scope>
    <source>
        <strain evidence="5">CGMCC 4.7283</strain>
    </source>
</reference>
<dbReference type="Gene3D" id="1.10.3580.10">
    <property type="entry name" value="ATP12 ATPase"/>
    <property type="match status" value="1"/>
</dbReference>
<dbReference type="InterPro" id="IPR023335">
    <property type="entry name" value="ATP12_ortho_dom_sf"/>
</dbReference>
<dbReference type="Gene3D" id="3.30.2180.10">
    <property type="entry name" value="ATP12-like"/>
    <property type="match status" value="1"/>
</dbReference>
<dbReference type="PANTHER" id="PTHR21013">
    <property type="entry name" value="ATP SYNTHASE MITOCHONDRIAL F1 COMPLEX ASSEMBLY FACTOR 2/ATP12 PROTEIN, MITOCHONDRIAL PRECURSOR"/>
    <property type="match status" value="1"/>
</dbReference>